<dbReference type="PRINTS" id="PR00039">
    <property type="entry name" value="HTHLYSR"/>
</dbReference>
<keyword evidence="3" id="KW-0238">DNA-binding</keyword>
<dbReference type="InterPro" id="IPR036390">
    <property type="entry name" value="WH_DNA-bd_sf"/>
</dbReference>
<comment type="similarity">
    <text evidence="1">Belongs to the LysR transcriptional regulatory family.</text>
</comment>
<sequence>MALDSSLYSSMIWFSHVAQHGGFTKAADHLGVTRAALSQHVKSLEEQLGVRLLNRTTRSMSLTEEGQKLMDVLTPSFDSIERVVTELREAHDEPSGMIRINTSRVAANLLLIPVLDQFLEKFPKVRVEVSINDGFSSIISDGMDAGIRLGESLDEGMVAIPISPAITPTIAASPSYLDIYGYPNTPEDLVDHNCLAYRFSSSGAIDRWKFQHSSDRERTLEFEPVGNAIFNDDENMIKAALNGVGLMKHLDLCIEPHLNEGRLVKVLEDWCQSFPGFYLYVSSRENMPAKIRALIDFLLEQRGQFSKL</sequence>
<dbReference type="SUPFAM" id="SSF53850">
    <property type="entry name" value="Periplasmic binding protein-like II"/>
    <property type="match status" value="1"/>
</dbReference>
<dbReference type="RefSeq" id="WP_133559586.1">
    <property type="nucleotide sequence ID" value="NZ_SNZA01000001.1"/>
</dbReference>
<dbReference type="Proteomes" id="UP000295729">
    <property type="component" value="Unassembled WGS sequence"/>
</dbReference>
<dbReference type="Gene3D" id="3.40.190.290">
    <property type="match status" value="1"/>
</dbReference>
<keyword evidence="2" id="KW-0805">Transcription regulation</keyword>
<evidence type="ECO:0000313" key="6">
    <source>
        <dbReference type="EMBL" id="TDR14947.1"/>
    </source>
</evidence>
<dbReference type="GO" id="GO:0043565">
    <property type="term" value="F:sequence-specific DNA binding"/>
    <property type="evidence" value="ECO:0007669"/>
    <property type="project" value="TreeGrafter"/>
</dbReference>
<evidence type="ECO:0000259" key="5">
    <source>
        <dbReference type="PROSITE" id="PS50931"/>
    </source>
</evidence>
<comment type="caution">
    <text evidence="6">The sequence shown here is derived from an EMBL/GenBank/DDBJ whole genome shotgun (WGS) entry which is preliminary data.</text>
</comment>
<dbReference type="PANTHER" id="PTHR30537">
    <property type="entry name" value="HTH-TYPE TRANSCRIPTIONAL REGULATOR"/>
    <property type="match status" value="1"/>
</dbReference>
<evidence type="ECO:0000256" key="1">
    <source>
        <dbReference type="ARBA" id="ARBA00009437"/>
    </source>
</evidence>
<dbReference type="InterPro" id="IPR036388">
    <property type="entry name" value="WH-like_DNA-bd_sf"/>
</dbReference>
<dbReference type="Pfam" id="PF00126">
    <property type="entry name" value="HTH_1"/>
    <property type="match status" value="1"/>
</dbReference>
<dbReference type="PROSITE" id="PS50931">
    <property type="entry name" value="HTH_LYSR"/>
    <property type="match status" value="1"/>
</dbReference>
<dbReference type="AlphaFoldDB" id="A0A4R6XCN9"/>
<dbReference type="InterPro" id="IPR058163">
    <property type="entry name" value="LysR-type_TF_proteobact-type"/>
</dbReference>
<feature type="domain" description="HTH lysR-type" evidence="5">
    <location>
        <begin position="14"/>
        <end position="63"/>
    </location>
</feature>
<dbReference type="FunFam" id="1.10.10.10:FF:000001">
    <property type="entry name" value="LysR family transcriptional regulator"/>
    <property type="match status" value="1"/>
</dbReference>
<dbReference type="OrthoDB" id="9815676at2"/>
<dbReference type="PANTHER" id="PTHR30537:SF1">
    <property type="entry name" value="HTH-TYPE TRANSCRIPTIONAL REGULATOR PGRR"/>
    <property type="match status" value="1"/>
</dbReference>
<dbReference type="InterPro" id="IPR005119">
    <property type="entry name" value="LysR_subst-bd"/>
</dbReference>
<keyword evidence="4" id="KW-0804">Transcription</keyword>
<dbReference type="Gene3D" id="1.10.10.10">
    <property type="entry name" value="Winged helix-like DNA-binding domain superfamily/Winged helix DNA-binding domain"/>
    <property type="match status" value="1"/>
</dbReference>
<reference evidence="6 7" key="1">
    <citation type="submission" date="2019-03" db="EMBL/GenBank/DDBJ databases">
        <title>Genomic Encyclopedia of Type Strains, Phase IV (KMG-IV): sequencing the most valuable type-strain genomes for metagenomic binning, comparative biology and taxonomic classification.</title>
        <authorList>
            <person name="Goeker M."/>
        </authorList>
    </citation>
    <scope>NUCLEOTIDE SEQUENCE [LARGE SCALE GENOMIC DNA]</scope>
    <source>
        <strain evidence="6 7">DSM 5604</strain>
    </source>
</reference>
<dbReference type="EMBL" id="SNZA01000001">
    <property type="protein sequence ID" value="TDR14947.1"/>
    <property type="molecule type" value="Genomic_DNA"/>
</dbReference>
<evidence type="ECO:0000256" key="4">
    <source>
        <dbReference type="ARBA" id="ARBA00023163"/>
    </source>
</evidence>
<name>A0A4R6XCN9_9GAMM</name>
<accession>A0A4R6XCN9</accession>
<evidence type="ECO:0000256" key="2">
    <source>
        <dbReference type="ARBA" id="ARBA00023015"/>
    </source>
</evidence>
<evidence type="ECO:0000256" key="3">
    <source>
        <dbReference type="ARBA" id="ARBA00023125"/>
    </source>
</evidence>
<organism evidence="6 7">
    <name type="scientific">Marinomonas communis</name>
    <dbReference type="NCBI Taxonomy" id="28254"/>
    <lineage>
        <taxon>Bacteria</taxon>
        <taxon>Pseudomonadati</taxon>
        <taxon>Pseudomonadota</taxon>
        <taxon>Gammaproteobacteria</taxon>
        <taxon>Oceanospirillales</taxon>
        <taxon>Oceanospirillaceae</taxon>
        <taxon>Marinomonas</taxon>
    </lineage>
</organism>
<gene>
    <name evidence="6" type="ORF">C8D85_0299</name>
</gene>
<proteinExistence type="inferred from homology"/>
<keyword evidence="7" id="KW-1185">Reference proteome</keyword>
<dbReference type="CDD" id="cd08474">
    <property type="entry name" value="PBP2_CrgA_like_5"/>
    <property type="match status" value="1"/>
</dbReference>
<dbReference type="GO" id="GO:0006351">
    <property type="term" value="P:DNA-templated transcription"/>
    <property type="evidence" value="ECO:0007669"/>
    <property type="project" value="TreeGrafter"/>
</dbReference>
<dbReference type="Pfam" id="PF03466">
    <property type="entry name" value="LysR_substrate"/>
    <property type="match status" value="1"/>
</dbReference>
<protein>
    <submittedName>
        <fullName evidence="6">LysR family transcriptional regulator</fullName>
    </submittedName>
</protein>
<dbReference type="GO" id="GO:0003700">
    <property type="term" value="F:DNA-binding transcription factor activity"/>
    <property type="evidence" value="ECO:0007669"/>
    <property type="project" value="InterPro"/>
</dbReference>
<evidence type="ECO:0000313" key="7">
    <source>
        <dbReference type="Proteomes" id="UP000295729"/>
    </source>
</evidence>
<dbReference type="SUPFAM" id="SSF46785">
    <property type="entry name" value="Winged helix' DNA-binding domain"/>
    <property type="match status" value="1"/>
</dbReference>
<dbReference type="InterPro" id="IPR000847">
    <property type="entry name" value="LysR_HTH_N"/>
</dbReference>